<keyword evidence="6 16" id="KW-0288">FMN</keyword>
<evidence type="ECO:0000256" key="14">
    <source>
        <dbReference type="ARBA" id="ARBA00023136"/>
    </source>
</evidence>
<dbReference type="HAMAP" id="MF_00426">
    <property type="entry name" value="NqrB"/>
    <property type="match status" value="1"/>
</dbReference>
<evidence type="ECO:0000256" key="13">
    <source>
        <dbReference type="ARBA" id="ARBA00023075"/>
    </source>
</evidence>
<comment type="subcellular location">
    <subcellularLocation>
        <location evidence="16">Cell membrane</location>
        <topology evidence="16">Multi-pass membrane protein</topology>
    </subcellularLocation>
</comment>
<feature type="transmembrane region" description="Helical" evidence="16">
    <location>
        <begin position="366"/>
        <end position="386"/>
    </location>
</feature>
<feature type="transmembrane region" description="Helical" evidence="16">
    <location>
        <begin position="314"/>
        <end position="331"/>
    </location>
</feature>
<keyword evidence="13 16" id="KW-0830">Ubiquinone</keyword>
<keyword evidence="12 16" id="KW-0406">Ion transport</keyword>
<evidence type="ECO:0000256" key="8">
    <source>
        <dbReference type="ARBA" id="ARBA00022967"/>
    </source>
</evidence>
<evidence type="ECO:0000256" key="10">
    <source>
        <dbReference type="ARBA" id="ARBA00023027"/>
    </source>
</evidence>
<keyword evidence="2 16" id="KW-1003">Cell membrane</keyword>
<evidence type="ECO:0000256" key="5">
    <source>
        <dbReference type="ARBA" id="ARBA00022630"/>
    </source>
</evidence>
<evidence type="ECO:0000256" key="15">
    <source>
        <dbReference type="ARBA" id="ARBA00023201"/>
    </source>
</evidence>
<feature type="transmembrane region" description="Helical" evidence="16">
    <location>
        <begin position="95"/>
        <end position="120"/>
    </location>
</feature>
<dbReference type="PANTHER" id="PTHR30578">
    <property type="entry name" value="ELECTRON TRANSPORT COMPLEX PROTEIN RNFD"/>
    <property type="match status" value="1"/>
</dbReference>
<dbReference type="PIRSF" id="PIRSF016055">
    <property type="entry name" value="NADH-UbQ_OxRdtase_B_su"/>
    <property type="match status" value="1"/>
</dbReference>
<feature type="modified residue" description="FMN phosphoryl threonine" evidence="16">
    <location>
        <position position="214"/>
    </location>
</feature>
<evidence type="ECO:0000313" key="18">
    <source>
        <dbReference type="Proteomes" id="UP001172082"/>
    </source>
</evidence>
<dbReference type="EC" id="7.2.1.1" evidence="16"/>
<dbReference type="NCBIfam" id="TIGR01937">
    <property type="entry name" value="nqrB"/>
    <property type="match status" value="1"/>
</dbReference>
<dbReference type="InterPro" id="IPR004338">
    <property type="entry name" value="NqrB/RnfD"/>
</dbReference>
<evidence type="ECO:0000256" key="1">
    <source>
        <dbReference type="ARBA" id="ARBA00022448"/>
    </source>
</evidence>
<keyword evidence="11 16" id="KW-0915">Sodium</keyword>
<reference evidence="17" key="1">
    <citation type="submission" date="2023-06" db="EMBL/GenBank/DDBJ databases">
        <title>Genomic of Parafulvivirga corallium.</title>
        <authorList>
            <person name="Wang G."/>
        </authorList>
    </citation>
    <scope>NUCLEOTIDE SEQUENCE</scope>
    <source>
        <strain evidence="17">BMA10</strain>
    </source>
</reference>
<evidence type="ECO:0000256" key="4">
    <source>
        <dbReference type="ARBA" id="ARBA00022553"/>
    </source>
</evidence>
<comment type="caution">
    <text evidence="17">The sequence shown here is derived from an EMBL/GenBank/DDBJ whole genome shotgun (WGS) entry which is preliminary data.</text>
</comment>
<feature type="transmembrane region" description="Helical" evidence="16">
    <location>
        <begin position="284"/>
        <end position="302"/>
    </location>
</feature>
<keyword evidence="4 16" id="KW-0597">Phosphoprotein</keyword>
<keyword evidence="8 16" id="KW-1278">Translocase</keyword>
<comment type="function">
    <text evidence="16">NQR complex catalyzes the reduction of ubiquinone-1 to ubiquinol by two successive reactions, coupled with the transport of Na(+) ions from the cytoplasm to the periplasm. NqrA to NqrE are probably involved in the second step, the conversion of ubisemiquinone to ubiquinol.</text>
</comment>
<proteinExistence type="inferred from homology"/>
<comment type="catalytic activity">
    <reaction evidence="16">
        <text>a ubiquinone + n Na(+)(in) + NADH + H(+) = a ubiquinol + n Na(+)(out) + NAD(+)</text>
        <dbReference type="Rhea" id="RHEA:47748"/>
        <dbReference type="Rhea" id="RHEA-COMP:9565"/>
        <dbReference type="Rhea" id="RHEA-COMP:9566"/>
        <dbReference type="ChEBI" id="CHEBI:15378"/>
        <dbReference type="ChEBI" id="CHEBI:16389"/>
        <dbReference type="ChEBI" id="CHEBI:17976"/>
        <dbReference type="ChEBI" id="CHEBI:29101"/>
        <dbReference type="ChEBI" id="CHEBI:57540"/>
        <dbReference type="ChEBI" id="CHEBI:57945"/>
        <dbReference type="EC" id="7.2.1.1"/>
    </reaction>
</comment>
<dbReference type="NCBIfam" id="NF003756">
    <property type="entry name" value="PRK05349.1"/>
    <property type="match status" value="1"/>
</dbReference>
<keyword evidence="5 16" id="KW-0285">Flavoprotein</keyword>
<gene>
    <name evidence="16" type="primary">nqrB</name>
    <name evidence="17" type="ORF">QQ008_16500</name>
</gene>
<dbReference type="Pfam" id="PF03116">
    <property type="entry name" value="NQR2_RnfD_RnfE"/>
    <property type="match status" value="1"/>
</dbReference>
<comment type="subunit">
    <text evidence="16">Composed of six subunits; NqrA, NqrB, NqrC, NqrD, NqrE and NqrF.</text>
</comment>
<evidence type="ECO:0000256" key="16">
    <source>
        <dbReference type="HAMAP-Rule" id="MF_00426"/>
    </source>
</evidence>
<feature type="transmembrane region" description="Helical" evidence="16">
    <location>
        <begin position="343"/>
        <end position="360"/>
    </location>
</feature>
<evidence type="ECO:0000256" key="2">
    <source>
        <dbReference type="ARBA" id="ARBA00022475"/>
    </source>
</evidence>
<keyword evidence="10 16" id="KW-0520">NAD</keyword>
<keyword evidence="15 16" id="KW-0739">Sodium transport</keyword>
<feature type="transmembrane region" description="Helical" evidence="16">
    <location>
        <begin position="250"/>
        <end position="277"/>
    </location>
</feature>
<keyword evidence="18" id="KW-1185">Reference proteome</keyword>
<dbReference type="RefSeq" id="WP_346753016.1">
    <property type="nucleotide sequence ID" value="NZ_JAUJEA010000006.1"/>
</dbReference>
<keyword evidence="7 16" id="KW-0812">Transmembrane</keyword>
<evidence type="ECO:0000313" key="17">
    <source>
        <dbReference type="EMBL" id="MDN5202992.1"/>
    </source>
</evidence>
<name>A0ABT8KQF8_9BACT</name>
<evidence type="ECO:0000256" key="3">
    <source>
        <dbReference type="ARBA" id="ARBA00022519"/>
    </source>
</evidence>
<keyword evidence="14 16" id="KW-0472">Membrane</keyword>
<protein>
    <recommendedName>
        <fullName evidence="16">Na(+)-translocating NADH-quinone reductase subunit B</fullName>
        <shortName evidence="16">Na(+)-NQR subunit B</shortName>
        <shortName evidence="16">Na(+)-translocating NQR subunit B</shortName>
        <ecNumber evidence="16">7.2.1.1</ecNumber>
    </recommendedName>
    <alternativeName>
        <fullName evidence="16">NQR complex subunit B</fullName>
    </alternativeName>
    <alternativeName>
        <fullName evidence="16">NQR-1 subunit B</fullName>
    </alternativeName>
</protein>
<evidence type="ECO:0000256" key="12">
    <source>
        <dbReference type="ARBA" id="ARBA00023065"/>
    </source>
</evidence>
<keyword evidence="1 16" id="KW-0813">Transport</keyword>
<dbReference type="PANTHER" id="PTHR30578:SF1">
    <property type="entry name" value="NA(+)-TRANSLOCATING NADH-QUINONE REDUCTASE SUBUNIT B"/>
    <property type="match status" value="1"/>
</dbReference>
<keyword evidence="3" id="KW-0997">Cell inner membrane</keyword>
<sequence>MKFLRDFFDKQKPHFEKGGKYEKFYYIFEAHETLLFTPKSTTKSRGVQIRDAVDMKRMMITVIVAMIPCLLFGMYNVGHQHFIALGQEAAFIDKFWIGLLKVVPILVVSYATGLGVEFTFATIRRHPVNEGFLVTGMLIPLVLPPTIPLWQVALATIFAVILGKEAFGGTGMNILNVALTARAFLYFAYPSQISGEVWTYIGDGTAVSGYSGATPLALGADAVANGTNMMESMSSFGQDWAADIFSFSNLFFGFMPGSIGETSALMCLVGALILIFTGVGSWKVIVSVFAGAFGAGLLMNAIGANSFMDLPAHYHLVIGGMAFGAVFMATDPVTAAQTEMGKWIYGFMIGILTVIIRVLNPAYPEGIMLAILFMNVFAPLIDFYIVQANKKRRLQRAAV</sequence>
<dbReference type="Proteomes" id="UP001172082">
    <property type="component" value="Unassembled WGS sequence"/>
</dbReference>
<feature type="transmembrane region" description="Helical" evidence="16">
    <location>
        <begin position="58"/>
        <end position="75"/>
    </location>
</feature>
<feature type="transmembrane region" description="Helical" evidence="16">
    <location>
        <begin position="132"/>
        <end position="162"/>
    </location>
</feature>
<evidence type="ECO:0000256" key="11">
    <source>
        <dbReference type="ARBA" id="ARBA00023053"/>
    </source>
</evidence>
<dbReference type="EMBL" id="JAUJEA010000006">
    <property type="protein sequence ID" value="MDN5202992.1"/>
    <property type="molecule type" value="Genomic_DNA"/>
</dbReference>
<accession>A0ABT8KQF8</accession>
<keyword evidence="9 16" id="KW-1133">Transmembrane helix</keyword>
<comment type="cofactor">
    <cofactor evidence="16">
        <name>FMN</name>
        <dbReference type="ChEBI" id="CHEBI:58210"/>
    </cofactor>
</comment>
<evidence type="ECO:0000256" key="7">
    <source>
        <dbReference type="ARBA" id="ARBA00022692"/>
    </source>
</evidence>
<comment type="similarity">
    <text evidence="16">Belongs to the NqrB/RnfD family.</text>
</comment>
<dbReference type="InterPro" id="IPR010966">
    <property type="entry name" value="NqrB"/>
</dbReference>
<organism evidence="17 18">
    <name type="scientific">Splendidivirga corallicola</name>
    <dbReference type="NCBI Taxonomy" id="3051826"/>
    <lineage>
        <taxon>Bacteria</taxon>
        <taxon>Pseudomonadati</taxon>
        <taxon>Bacteroidota</taxon>
        <taxon>Cytophagia</taxon>
        <taxon>Cytophagales</taxon>
        <taxon>Splendidivirgaceae</taxon>
        <taxon>Splendidivirga</taxon>
    </lineage>
</organism>
<evidence type="ECO:0000256" key="9">
    <source>
        <dbReference type="ARBA" id="ARBA00022989"/>
    </source>
</evidence>
<evidence type="ECO:0000256" key="6">
    <source>
        <dbReference type="ARBA" id="ARBA00022643"/>
    </source>
</evidence>